<feature type="domain" description="Cobalamin biosynthesis precorrin-8X methylmutase CobH/CbiC" evidence="5">
    <location>
        <begin position="90"/>
        <end position="178"/>
    </location>
</feature>
<accession>A0ABV6N619</accession>
<gene>
    <name evidence="6" type="ORF">ACFFH7_40025</name>
</gene>
<dbReference type="PANTHER" id="PTHR43588">
    <property type="entry name" value="COBALT-PRECORRIN-8 METHYLMUTASE"/>
    <property type="match status" value="1"/>
</dbReference>
<dbReference type="SUPFAM" id="SSF63965">
    <property type="entry name" value="Precorrin-8X methylmutase CbiC/CobH"/>
    <property type="match status" value="1"/>
</dbReference>
<dbReference type="Proteomes" id="UP001589810">
    <property type="component" value="Unassembled WGS sequence"/>
</dbReference>
<dbReference type="Pfam" id="PF02570">
    <property type="entry name" value="CbiC"/>
    <property type="match status" value="1"/>
</dbReference>
<evidence type="ECO:0000259" key="5">
    <source>
        <dbReference type="Pfam" id="PF02570"/>
    </source>
</evidence>
<keyword evidence="3" id="KW-0169">Cobalamin biosynthesis</keyword>
<name>A0ABV6N619_9PSEU</name>
<sequence>MPHPIESESYEILRRRVDTAGLGPLSRAVVERLVHTTADATWAGDLLVDEQALAAGRQALADGAPVIADVRMVAVGITSRPATVIAERTCGLEEFVRNAPVGAVWAIGQDVAIVTELVARCRAGEIQPALVIALPAGFVGAVEAKRAVRELGIPALTNRGERGGAALATAAVNALLYL</sequence>
<keyword evidence="7" id="KW-1185">Reference proteome</keyword>
<proteinExistence type="inferred from homology"/>
<evidence type="ECO:0000256" key="4">
    <source>
        <dbReference type="ARBA" id="ARBA00023235"/>
    </source>
</evidence>
<dbReference type="EMBL" id="JBHLUD010000014">
    <property type="protein sequence ID" value="MFC0547752.1"/>
    <property type="molecule type" value="Genomic_DNA"/>
</dbReference>
<protein>
    <submittedName>
        <fullName evidence="6">Precorrin-8X methylmutase</fullName>
    </submittedName>
</protein>
<comment type="similarity">
    <text evidence="2">Belongs to the CobH/CbiC family.</text>
</comment>
<dbReference type="RefSeq" id="WP_273938393.1">
    <property type="nucleotide sequence ID" value="NZ_CP097263.1"/>
</dbReference>
<evidence type="ECO:0000256" key="3">
    <source>
        <dbReference type="ARBA" id="ARBA00022573"/>
    </source>
</evidence>
<comment type="pathway">
    <text evidence="1">Cofactor biosynthesis; adenosylcobalamin biosynthesis.</text>
</comment>
<evidence type="ECO:0000313" key="6">
    <source>
        <dbReference type="EMBL" id="MFC0547752.1"/>
    </source>
</evidence>
<evidence type="ECO:0000256" key="1">
    <source>
        <dbReference type="ARBA" id="ARBA00004953"/>
    </source>
</evidence>
<comment type="caution">
    <text evidence="6">The sequence shown here is derived from an EMBL/GenBank/DDBJ whole genome shotgun (WGS) entry which is preliminary data.</text>
</comment>
<dbReference type="PANTHER" id="PTHR43588:SF1">
    <property type="entry name" value="COBALT-PRECORRIN-8 METHYLMUTASE"/>
    <property type="match status" value="1"/>
</dbReference>
<evidence type="ECO:0000256" key="2">
    <source>
        <dbReference type="ARBA" id="ARBA00009774"/>
    </source>
</evidence>
<dbReference type="InterPro" id="IPR003722">
    <property type="entry name" value="Cbl_synth_CobH/CbiC"/>
</dbReference>
<reference evidence="6 7" key="1">
    <citation type="submission" date="2024-09" db="EMBL/GenBank/DDBJ databases">
        <authorList>
            <person name="Sun Q."/>
            <person name="Mori K."/>
        </authorList>
    </citation>
    <scope>NUCLEOTIDE SEQUENCE [LARGE SCALE GENOMIC DNA]</scope>
    <source>
        <strain evidence="6 7">TBRC 1432</strain>
    </source>
</reference>
<dbReference type="Gene3D" id="3.40.50.10230">
    <property type="entry name" value="Cobalamin biosynthesis CobH/CbiC, precorrin-8X methylmutase"/>
    <property type="match status" value="2"/>
</dbReference>
<dbReference type="InterPro" id="IPR036588">
    <property type="entry name" value="CobH/CbiC_sf"/>
</dbReference>
<organism evidence="6 7">
    <name type="scientific">Kutzneria chonburiensis</name>
    <dbReference type="NCBI Taxonomy" id="1483604"/>
    <lineage>
        <taxon>Bacteria</taxon>
        <taxon>Bacillati</taxon>
        <taxon>Actinomycetota</taxon>
        <taxon>Actinomycetes</taxon>
        <taxon>Pseudonocardiales</taxon>
        <taxon>Pseudonocardiaceae</taxon>
        <taxon>Kutzneria</taxon>
    </lineage>
</organism>
<keyword evidence="4" id="KW-0413">Isomerase</keyword>
<evidence type="ECO:0000313" key="7">
    <source>
        <dbReference type="Proteomes" id="UP001589810"/>
    </source>
</evidence>